<dbReference type="SUPFAM" id="SSF56645">
    <property type="entry name" value="Acyl-CoA dehydrogenase NM domain-like"/>
    <property type="match status" value="1"/>
</dbReference>
<evidence type="ECO:0000259" key="1">
    <source>
        <dbReference type="Pfam" id="PF02771"/>
    </source>
</evidence>
<reference evidence="2" key="2">
    <citation type="submission" date="2020-09" db="EMBL/GenBank/DDBJ databases">
        <authorList>
            <person name="Wu Z."/>
        </authorList>
    </citation>
    <scope>NUCLEOTIDE SEQUENCE</scope>
    <source>
        <strain evidence="2">SC17</strain>
    </source>
</reference>
<comment type="caution">
    <text evidence="2">The sequence shown here is derived from an EMBL/GenBank/DDBJ whole genome shotgun (WGS) entry which is preliminary data.</text>
</comment>
<proteinExistence type="predicted"/>
<feature type="non-terminal residue" evidence="2">
    <location>
        <position position="1"/>
    </location>
</feature>
<dbReference type="Proteomes" id="UP000602057">
    <property type="component" value="Unassembled WGS sequence"/>
</dbReference>
<dbReference type="Gene3D" id="1.10.540.10">
    <property type="entry name" value="Acyl-CoA dehydrogenase/oxidase, N-terminal domain"/>
    <property type="match status" value="1"/>
</dbReference>
<gene>
    <name evidence="2" type="ORF">ICJ84_16645</name>
</gene>
<dbReference type="AlphaFoldDB" id="A0A8J6QNR4"/>
<dbReference type="InterPro" id="IPR009100">
    <property type="entry name" value="AcylCoA_DH/oxidase_NM_dom_sf"/>
</dbReference>
<dbReference type="EMBL" id="JACVXC010000039">
    <property type="protein sequence ID" value="MBD0837057.1"/>
    <property type="molecule type" value="Genomic_DNA"/>
</dbReference>
<protein>
    <submittedName>
        <fullName evidence="2">Acyl-CoA/acyl-ACP dehydrogenase</fullName>
    </submittedName>
</protein>
<dbReference type="GO" id="GO:0050660">
    <property type="term" value="F:flavin adenine dinucleotide binding"/>
    <property type="evidence" value="ECO:0007669"/>
    <property type="project" value="InterPro"/>
</dbReference>
<sequence length="86" mass="9203">IPKEYGGKGLNLLEFLTIQEHLAEGDAPTALSLGWHLGTLLEAAENRHWNGDAFAGLSRKVVEQKALINLAQTERATGSPSRGGIP</sequence>
<feature type="domain" description="Acyl-CoA dehydrogenase/oxidase N-terminal" evidence="1">
    <location>
        <begin position="1"/>
        <end position="39"/>
    </location>
</feature>
<dbReference type="InterPro" id="IPR013786">
    <property type="entry name" value="AcylCoA_DH/ox_N"/>
</dbReference>
<evidence type="ECO:0000313" key="2">
    <source>
        <dbReference type="EMBL" id="MBD0837057.1"/>
    </source>
</evidence>
<accession>A0A8J6QNR4</accession>
<organism evidence="2 3">
    <name type="scientific">Aestuariibaculum suncheonense</name>
    <dbReference type="NCBI Taxonomy" id="1028745"/>
    <lineage>
        <taxon>Bacteria</taxon>
        <taxon>Pseudomonadati</taxon>
        <taxon>Bacteroidota</taxon>
        <taxon>Flavobacteriia</taxon>
        <taxon>Flavobacteriales</taxon>
        <taxon>Flavobacteriaceae</taxon>
    </lineage>
</organism>
<keyword evidence="3" id="KW-1185">Reference proteome</keyword>
<evidence type="ECO:0000313" key="3">
    <source>
        <dbReference type="Proteomes" id="UP000602057"/>
    </source>
</evidence>
<dbReference type="Pfam" id="PF02771">
    <property type="entry name" value="Acyl-CoA_dh_N"/>
    <property type="match status" value="1"/>
</dbReference>
<name>A0A8J6QNR4_9FLAO</name>
<dbReference type="GO" id="GO:0016627">
    <property type="term" value="F:oxidoreductase activity, acting on the CH-CH group of donors"/>
    <property type="evidence" value="ECO:0007669"/>
    <property type="project" value="InterPro"/>
</dbReference>
<reference evidence="2" key="1">
    <citation type="journal article" date="2013" name="Int. J. Syst. Evol. Microbiol.">
        <title>Aestuariibaculum suncheonense gen. nov., sp. nov., a marine bacterium of the family Flavobacteriaceae isolated from a tidal flat and emended descriptions of the genera Gaetbulibacter and Tamlana.</title>
        <authorList>
            <person name="Jeong S.H."/>
            <person name="Park M.S."/>
            <person name="Jin H.M."/>
            <person name="Lee K."/>
            <person name="Park W."/>
            <person name="Jeon C.O."/>
        </authorList>
    </citation>
    <scope>NUCLEOTIDE SEQUENCE</scope>
    <source>
        <strain evidence="2">SC17</strain>
    </source>
</reference>
<feature type="non-terminal residue" evidence="2">
    <location>
        <position position="86"/>
    </location>
</feature>
<dbReference type="InterPro" id="IPR037069">
    <property type="entry name" value="AcylCoA_DH/ox_N_sf"/>
</dbReference>